<dbReference type="Proteomes" id="UP000011115">
    <property type="component" value="Unassembled WGS sequence"/>
</dbReference>
<organism evidence="1 2">
    <name type="scientific">Solanum tuberosum</name>
    <name type="common">Potato</name>
    <dbReference type="NCBI Taxonomy" id="4113"/>
    <lineage>
        <taxon>Eukaryota</taxon>
        <taxon>Viridiplantae</taxon>
        <taxon>Streptophyta</taxon>
        <taxon>Embryophyta</taxon>
        <taxon>Tracheophyta</taxon>
        <taxon>Spermatophyta</taxon>
        <taxon>Magnoliopsida</taxon>
        <taxon>eudicotyledons</taxon>
        <taxon>Gunneridae</taxon>
        <taxon>Pentapetalae</taxon>
        <taxon>asterids</taxon>
        <taxon>lamiids</taxon>
        <taxon>Solanales</taxon>
        <taxon>Solanaceae</taxon>
        <taxon>Solanoideae</taxon>
        <taxon>Solaneae</taxon>
        <taxon>Solanum</taxon>
    </lineage>
</organism>
<dbReference type="EnsemblPlants" id="PGSC0003DMT400085674">
    <property type="protein sequence ID" value="PGSC0003DMT400085674"/>
    <property type="gene ID" value="PGSC0003DMG400035245"/>
</dbReference>
<name>M1DA11_SOLTU</name>
<protein>
    <submittedName>
        <fullName evidence="1">Uncharacterized protein</fullName>
    </submittedName>
</protein>
<dbReference type="PaxDb" id="4113-PGSC0003DMT400085674"/>
<dbReference type="Gramene" id="PGSC0003DMT400085674">
    <property type="protein sequence ID" value="PGSC0003DMT400085674"/>
    <property type="gene ID" value="PGSC0003DMG400035245"/>
</dbReference>
<evidence type="ECO:0000313" key="2">
    <source>
        <dbReference type="Proteomes" id="UP000011115"/>
    </source>
</evidence>
<sequence length="146" mass="15932">MAHKGLHVPLKLPRAADPNVNVPTAHTAKAISTEGLHGQSCPLEELFKVVLQGEMLIRNIKRVDRQGTDWPFLSPTLFFYPGLARWNFGRAKEPLGGSANGLGDHQDCFSSLLQLVLLLFACAQDLSILGSTGAHHGNIPQRDMNN</sequence>
<keyword evidence="2" id="KW-1185">Reference proteome</keyword>
<evidence type="ECO:0000313" key="1">
    <source>
        <dbReference type="EnsemblPlants" id="PGSC0003DMT400085674"/>
    </source>
</evidence>
<dbReference type="HOGENOM" id="CLU_1780718_0_0_1"/>
<accession>M1DA11</accession>
<reference evidence="2" key="1">
    <citation type="journal article" date="2011" name="Nature">
        <title>Genome sequence and analysis of the tuber crop potato.</title>
        <authorList>
            <consortium name="The Potato Genome Sequencing Consortium"/>
        </authorList>
    </citation>
    <scope>NUCLEOTIDE SEQUENCE [LARGE SCALE GENOMIC DNA]</scope>
    <source>
        <strain evidence="2">cv. DM1-3 516 R44</strain>
    </source>
</reference>
<dbReference type="AlphaFoldDB" id="M1DA11"/>
<reference evidence="1" key="2">
    <citation type="submission" date="2015-06" db="UniProtKB">
        <authorList>
            <consortium name="EnsemblPlants"/>
        </authorList>
    </citation>
    <scope>IDENTIFICATION</scope>
    <source>
        <strain evidence="1">DM1-3 516 R44</strain>
    </source>
</reference>
<proteinExistence type="predicted"/>
<dbReference type="InParanoid" id="M1DA11"/>